<accession>A0A2A5JPN7</accession>
<protein>
    <submittedName>
        <fullName evidence="2">Amino acid ABC transporter substrate-binding protein</fullName>
    </submittedName>
</protein>
<evidence type="ECO:0000313" key="2">
    <source>
        <dbReference type="EMBL" id="PCK31434.1"/>
    </source>
</evidence>
<dbReference type="RefSeq" id="WP_099642377.1">
    <property type="nucleotide sequence ID" value="NZ_JAQPZX010000012.1"/>
</dbReference>
<feature type="domain" description="Solute-binding protein family 3/N-terminal" evidence="1">
    <location>
        <begin position="34"/>
        <end position="235"/>
    </location>
</feature>
<dbReference type="InterPro" id="IPR001638">
    <property type="entry name" value="Solute-binding_3/MltF_N"/>
</dbReference>
<dbReference type="Gene3D" id="3.40.190.10">
    <property type="entry name" value="Periplasmic binding protein-like II"/>
    <property type="match status" value="2"/>
</dbReference>
<organism evidence="2 3">
    <name type="scientific">Pseudoalteromonas piscicida</name>
    <dbReference type="NCBI Taxonomy" id="43662"/>
    <lineage>
        <taxon>Bacteria</taxon>
        <taxon>Pseudomonadati</taxon>
        <taxon>Pseudomonadota</taxon>
        <taxon>Gammaproteobacteria</taxon>
        <taxon>Alteromonadales</taxon>
        <taxon>Pseudoalteromonadaceae</taxon>
        <taxon>Pseudoalteromonas</taxon>
    </lineage>
</organism>
<comment type="caution">
    <text evidence="2">The sequence shown here is derived from an EMBL/GenBank/DDBJ whole genome shotgun (WGS) entry which is preliminary data.</text>
</comment>
<dbReference type="SUPFAM" id="SSF53850">
    <property type="entry name" value="Periplasmic binding protein-like II"/>
    <property type="match status" value="1"/>
</dbReference>
<dbReference type="Pfam" id="PF00497">
    <property type="entry name" value="SBP_bac_3"/>
    <property type="match status" value="1"/>
</dbReference>
<dbReference type="Proteomes" id="UP000228621">
    <property type="component" value="Unassembled WGS sequence"/>
</dbReference>
<dbReference type="OrthoDB" id="8454826at2"/>
<evidence type="ECO:0000259" key="1">
    <source>
        <dbReference type="Pfam" id="PF00497"/>
    </source>
</evidence>
<dbReference type="AlphaFoldDB" id="A0A2A5JPN7"/>
<dbReference type="EMBL" id="NKHF01000055">
    <property type="protein sequence ID" value="PCK31434.1"/>
    <property type="molecule type" value="Genomic_DNA"/>
</dbReference>
<sequence length="245" mass="28019">MKHFLITCLFAFAGLSNAEQLPYLKYSLSGSGSFYPYFTHREDAPGILPDLVEAILSRAEIQGENLLLPAKRTNFYLEKQQIDFDIISPDWLKAAQKQDKKFVYSEPILAIREYIVTRPSQPPITSLSGAEVGTVRGYYYHDDNHFDRIDFASEKELLKALHIKRIDYIIIGDLPALHWSEKLGIPFSFKQIHSEGMLTLRLLSKHENLLNKINGAISDLKETGEIEKIEQRYIAQLPTHKIGNL</sequence>
<proteinExistence type="predicted"/>
<gene>
    <name evidence="2" type="ORF">CEX98_12370</name>
</gene>
<evidence type="ECO:0000313" key="3">
    <source>
        <dbReference type="Proteomes" id="UP000228621"/>
    </source>
</evidence>
<name>A0A2A5JPN7_PSEO7</name>
<reference evidence="3" key="1">
    <citation type="journal article" date="2019" name="Genome Announc.">
        <title>Draft Genome Sequence of Pseudoalteromonas piscicida Strain 36Y ROTHPW, an Hypersaline Seawater Isolate from the South Coast of Sonora, Mexico.</title>
        <authorList>
            <person name="Sanchez-Diaz R."/>
            <person name="Molina-Garza Z.J."/>
            <person name="Cruz-Suarez L.E."/>
            <person name="Selvin J."/>
            <person name="Kiran G.S."/>
            <person name="Ibarra-Gamez J.C."/>
            <person name="Gomez-Gil B."/>
            <person name="Galaviz-Silva L."/>
        </authorList>
    </citation>
    <scope>NUCLEOTIDE SEQUENCE [LARGE SCALE GENOMIC DNA]</scope>
    <source>
        <strain evidence="3">36Y_RITHPW</strain>
    </source>
</reference>
<keyword evidence="3" id="KW-1185">Reference proteome</keyword>